<reference evidence="3" key="1">
    <citation type="submission" date="2021-02" db="EMBL/GenBank/DDBJ databases">
        <authorList>
            <person name="Nowell W R."/>
        </authorList>
    </citation>
    <scope>NUCLEOTIDE SEQUENCE</scope>
</reference>
<dbReference type="AlphaFoldDB" id="A0A818KBV2"/>
<dbReference type="EMBL" id="CAJOBE010000059">
    <property type="protein sequence ID" value="CAF3555775.1"/>
    <property type="molecule type" value="Genomic_DNA"/>
</dbReference>
<dbReference type="Proteomes" id="UP000663889">
    <property type="component" value="Unassembled WGS sequence"/>
</dbReference>
<feature type="region of interest" description="Disordered" evidence="1">
    <location>
        <begin position="116"/>
        <end position="152"/>
    </location>
</feature>
<dbReference type="InterPro" id="IPR020100">
    <property type="entry name" value="Glc-repressible_Grg1"/>
</dbReference>
<dbReference type="Pfam" id="PF11034">
    <property type="entry name" value="Grg1"/>
    <property type="match status" value="1"/>
</dbReference>
<organism evidence="3 4">
    <name type="scientific">Rotaria sordida</name>
    <dbReference type="NCBI Taxonomy" id="392033"/>
    <lineage>
        <taxon>Eukaryota</taxon>
        <taxon>Metazoa</taxon>
        <taxon>Spiralia</taxon>
        <taxon>Gnathifera</taxon>
        <taxon>Rotifera</taxon>
        <taxon>Eurotatoria</taxon>
        <taxon>Bdelloidea</taxon>
        <taxon>Philodinida</taxon>
        <taxon>Philodinidae</taxon>
        <taxon>Rotaria</taxon>
    </lineage>
</organism>
<feature type="compositionally biased region" description="Polar residues" evidence="1">
    <location>
        <begin position="14"/>
        <end position="28"/>
    </location>
</feature>
<sequence length="152" mass="15991">MADSVKQDAEVAKNQVTGTTSATSQEASRGTDATKDNVDEKKSETSKEPHRNSVEQDVKSFVDAVKEKATEAYNYVAGGEGEGKGLVGTVKEKAAEAYHYVAEKVTEATHAVAGDAQKDVAKDSNQSSGTPTNVTADATSNKVDEKANADHK</sequence>
<feature type="compositionally biased region" description="Basic and acidic residues" evidence="1">
    <location>
        <begin position="32"/>
        <end position="59"/>
    </location>
</feature>
<feature type="region of interest" description="Disordered" evidence="1">
    <location>
        <begin position="1"/>
        <end position="59"/>
    </location>
</feature>
<evidence type="ECO:0000313" key="3">
    <source>
        <dbReference type="EMBL" id="CAF3555775.1"/>
    </source>
</evidence>
<feature type="compositionally biased region" description="Polar residues" evidence="1">
    <location>
        <begin position="123"/>
        <end position="141"/>
    </location>
</feature>
<evidence type="ECO:0000313" key="2">
    <source>
        <dbReference type="EMBL" id="CAF1078747.1"/>
    </source>
</evidence>
<proteinExistence type="predicted"/>
<feature type="compositionally biased region" description="Basic and acidic residues" evidence="1">
    <location>
        <begin position="142"/>
        <end position="152"/>
    </location>
</feature>
<evidence type="ECO:0000313" key="4">
    <source>
        <dbReference type="Proteomes" id="UP000663874"/>
    </source>
</evidence>
<accession>A0A818KBV2</accession>
<protein>
    <submittedName>
        <fullName evidence="3">Uncharacterized protein</fullName>
    </submittedName>
</protein>
<comment type="caution">
    <text evidence="3">The sequence shown here is derived from an EMBL/GenBank/DDBJ whole genome shotgun (WGS) entry which is preliminary data.</text>
</comment>
<gene>
    <name evidence="3" type="ORF">FNK824_LOCUS1192</name>
    <name evidence="2" type="ORF">SEV965_LOCUS14739</name>
</gene>
<dbReference type="Proteomes" id="UP000663874">
    <property type="component" value="Unassembled WGS sequence"/>
</dbReference>
<dbReference type="EMBL" id="CAJNOU010000747">
    <property type="protein sequence ID" value="CAF1078747.1"/>
    <property type="molecule type" value="Genomic_DNA"/>
</dbReference>
<name>A0A818KBV2_9BILA</name>
<evidence type="ECO:0000256" key="1">
    <source>
        <dbReference type="SAM" id="MobiDB-lite"/>
    </source>
</evidence>
<feature type="compositionally biased region" description="Basic and acidic residues" evidence="1">
    <location>
        <begin position="1"/>
        <end position="11"/>
    </location>
</feature>